<evidence type="ECO:0000313" key="2">
    <source>
        <dbReference type="Proteomes" id="UP000784294"/>
    </source>
</evidence>
<dbReference type="OrthoDB" id="1740265at2759"/>
<dbReference type="EMBL" id="CAAALY010108258">
    <property type="protein sequence ID" value="VEL29986.1"/>
    <property type="molecule type" value="Genomic_DNA"/>
</dbReference>
<evidence type="ECO:0000313" key="1">
    <source>
        <dbReference type="EMBL" id="VEL29986.1"/>
    </source>
</evidence>
<dbReference type="AlphaFoldDB" id="A0A3S5AR55"/>
<reference evidence="1" key="1">
    <citation type="submission" date="2018-11" db="EMBL/GenBank/DDBJ databases">
        <authorList>
            <consortium name="Pathogen Informatics"/>
        </authorList>
    </citation>
    <scope>NUCLEOTIDE SEQUENCE</scope>
</reference>
<gene>
    <name evidence="1" type="ORF">PXEA_LOCUS23426</name>
</gene>
<sequence>MRKFIDHYSYQTGRTRLFAVDPGDVGFGHGFRNSFTQLLGTADNPGGHIVVSRQFVPNRGWKTIPIDTDLAEMSVATYSIEVNDSVSGSLGLATGTPSDPRFGEVLSLAAV</sequence>
<dbReference type="Proteomes" id="UP000784294">
    <property type="component" value="Unassembled WGS sequence"/>
</dbReference>
<keyword evidence="2" id="KW-1185">Reference proteome</keyword>
<name>A0A3S5AR55_9PLAT</name>
<organism evidence="1 2">
    <name type="scientific">Protopolystoma xenopodis</name>
    <dbReference type="NCBI Taxonomy" id="117903"/>
    <lineage>
        <taxon>Eukaryota</taxon>
        <taxon>Metazoa</taxon>
        <taxon>Spiralia</taxon>
        <taxon>Lophotrochozoa</taxon>
        <taxon>Platyhelminthes</taxon>
        <taxon>Monogenea</taxon>
        <taxon>Polyopisthocotylea</taxon>
        <taxon>Polystomatidea</taxon>
        <taxon>Polystomatidae</taxon>
        <taxon>Protopolystoma</taxon>
    </lineage>
</organism>
<feature type="non-terminal residue" evidence="1">
    <location>
        <position position="1"/>
    </location>
</feature>
<accession>A0A3S5AR55</accession>
<comment type="caution">
    <text evidence="1">The sequence shown here is derived from an EMBL/GenBank/DDBJ whole genome shotgun (WGS) entry which is preliminary data.</text>
</comment>
<protein>
    <submittedName>
        <fullName evidence="1">Uncharacterized protein</fullName>
    </submittedName>
</protein>
<proteinExistence type="predicted"/>